<evidence type="ECO:0000313" key="2">
    <source>
        <dbReference type="Proteomes" id="UP001165960"/>
    </source>
</evidence>
<dbReference type="EMBL" id="QTSX02005253">
    <property type="protein sequence ID" value="KAJ9060125.1"/>
    <property type="molecule type" value="Genomic_DNA"/>
</dbReference>
<reference evidence="1" key="1">
    <citation type="submission" date="2022-04" db="EMBL/GenBank/DDBJ databases">
        <title>Genome of the entomopathogenic fungus Entomophthora muscae.</title>
        <authorList>
            <person name="Elya C."/>
            <person name="Lovett B.R."/>
            <person name="Lee E."/>
            <person name="Macias A.M."/>
            <person name="Hajek A.E."/>
            <person name="De Bivort B.L."/>
            <person name="Kasson M.T."/>
            <person name="De Fine Licht H.H."/>
            <person name="Stajich J.E."/>
        </authorList>
    </citation>
    <scope>NUCLEOTIDE SEQUENCE</scope>
    <source>
        <strain evidence="1">Berkeley</strain>
    </source>
</reference>
<protein>
    <submittedName>
        <fullName evidence="1">Zinc phosphodiesterase ELAC protein 2</fullName>
        <ecNumber evidence="1">3.1.26.11</ecNumber>
    </submittedName>
</protein>
<gene>
    <name evidence="1" type="primary">ELAC2</name>
    <name evidence="1" type="ORF">DSO57_1034270</name>
</gene>
<name>A0ACC2SCS9_9FUNG</name>
<accession>A0ACC2SCS9</accession>
<organism evidence="1 2">
    <name type="scientific">Entomophthora muscae</name>
    <dbReference type="NCBI Taxonomy" id="34485"/>
    <lineage>
        <taxon>Eukaryota</taxon>
        <taxon>Fungi</taxon>
        <taxon>Fungi incertae sedis</taxon>
        <taxon>Zoopagomycota</taxon>
        <taxon>Entomophthoromycotina</taxon>
        <taxon>Entomophthoromycetes</taxon>
        <taxon>Entomophthorales</taxon>
        <taxon>Entomophthoraceae</taxon>
        <taxon>Entomophthora</taxon>
    </lineage>
</organism>
<keyword evidence="1" id="KW-0378">Hydrolase</keyword>
<evidence type="ECO:0000313" key="1">
    <source>
        <dbReference type="EMBL" id="KAJ9060125.1"/>
    </source>
</evidence>
<dbReference type="EC" id="3.1.26.11" evidence="1"/>
<proteinExistence type="predicted"/>
<sequence>MLSIANLGRRLRPHLPISSQLVRPLRPVPHHRNFKPLGQLSSVPTFCRTSRLFSSTSGSFMKLVLQIVGTSGAKDASPSVILFSDKARYLFNCGESTQRLITEHRAKTNRFDAIFSSQDPQ</sequence>
<comment type="caution">
    <text evidence="1">The sequence shown here is derived from an EMBL/GenBank/DDBJ whole genome shotgun (WGS) entry which is preliminary data.</text>
</comment>
<keyword evidence="2" id="KW-1185">Reference proteome</keyword>
<dbReference type="Proteomes" id="UP001165960">
    <property type="component" value="Unassembled WGS sequence"/>
</dbReference>